<keyword evidence="8" id="KW-0812">Transmembrane</keyword>
<dbReference type="InterPro" id="IPR045834">
    <property type="entry name" value="Csd3_N2"/>
</dbReference>
<evidence type="ECO:0000256" key="6">
    <source>
        <dbReference type="ARBA" id="ARBA00022833"/>
    </source>
</evidence>
<comment type="caution">
    <text evidence="11">The sequence shown here is derived from an EMBL/GenBank/DDBJ whole genome shotgun (WGS) entry which is preliminary data.</text>
</comment>
<dbReference type="Gene3D" id="2.70.70.10">
    <property type="entry name" value="Glucose Permease (Domain IIA)"/>
    <property type="match status" value="1"/>
</dbReference>
<dbReference type="GO" id="GO:0030313">
    <property type="term" value="C:cell envelope"/>
    <property type="evidence" value="ECO:0007669"/>
    <property type="project" value="UniProtKB-SubCell"/>
</dbReference>
<accession>A0A9X2BH36</accession>
<evidence type="ECO:0000256" key="7">
    <source>
        <dbReference type="ARBA" id="ARBA00023049"/>
    </source>
</evidence>
<dbReference type="GO" id="GO:0006508">
    <property type="term" value="P:proteolysis"/>
    <property type="evidence" value="ECO:0007669"/>
    <property type="project" value="UniProtKB-KW"/>
</dbReference>
<evidence type="ECO:0000313" key="11">
    <source>
        <dbReference type="EMBL" id="MCK6263541.1"/>
    </source>
</evidence>
<dbReference type="GO" id="GO:0004222">
    <property type="term" value="F:metalloendopeptidase activity"/>
    <property type="evidence" value="ECO:0007669"/>
    <property type="project" value="TreeGrafter"/>
</dbReference>
<evidence type="ECO:0000256" key="4">
    <source>
        <dbReference type="ARBA" id="ARBA00022723"/>
    </source>
</evidence>
<keyword evidence="12" id="KW-1185">Reference proteome</keyword>
<evidence type="ECO:0000313" key="12">
    <source>
        <dbReference type="Proteomes" id="UP001139559"/>
    </source>
</evidence>
<dbReference type="EMBL" id="JAJHVV010000005">
    <property type="protein sequence ID" value="MCK6263541.1"/>
    <property type="molecule type" value="Genomic_DNA"/>
</dbReference>
<evidence type="ECO:0000256" key="2">
    <source>
        <dbReference type="ARBA" id="ARBA00004196"/>
    </source>
</evidence>
<dbReference type="GO" id="GO:0046872">
    <property type="term" value="F:metal ion binding"/>
    <property type="evidence" value="ECO:0007669"/>
    <property type="project" value="UniProtKB-KW"/>
</dbReference>
<evidence type="ECO:0000256" key="8">
    <source>
        <dbReference type="SAM" id="Phobius"/>
    </source>
</evidence>
<dbReference type="Gene3D" id="3.10.450.350">
    <property type="match status" value="1"/>
</dbReference>
<dbReference type="AlphaFoldDB" id="A0A9X2BH36"/>
<organism evidence="11 12">
    <name type="scientific">Vibrio amylolyticus</name>
    <dbReference type="NCBI Taxonomy" id="2847292"/>
    <lineage>
        <taxon>Bacteria</taxon>
        <taxon>Pseudomonadati</taxon>
        <taxon>Pseudomonadota</taxon>
        <taxon>Gammaproteobacteria</taxon>
        <taxon>Vibrionales</taxon>
        <taxon>Vibrionaceae</taxon>
        <taxon>Vibrio</taxon>
    </lineage>
</organism>
<dbReference type="PANTHER" id="PTHR21666:SF292">
    <property type="entry name" value="MUREIN DD-ENDOPEPTIDASE MEPM"/>
    <property type="match status" value="1"/>
</dbReference>
<dbReference type="InterPro" id="IPR016047">
    <property type="entry name" value="M23ase_b-sheet_dom"/>
</dbReference>
<dbReference type="CDD" id="cd12797">
    <property type="entry name" value="M23_peptidase"/>
    <property type="match status" value="1"/>
</dbReference>
<evidence type="ECO:0000256" key="1">
    <source>
        <dbReference type="ARBA" id="ARBA00001947"/>
    </source>
</evidence>
<evidence type="ECO:0000256" key="3">
    <source>
        <dbReference type="ARBA" id="ARBA00022670"/>
    </source>
</evidence>
<comment type="subcellular location">
    <subcellularLocation>
        <location evidence="2">Cell envelope</location>
    </subcellularLocation>
</comment>
<name>A0A9X2BH36_9VIBR</name>
<proteinExistence type="predicted"/>
<keyword evidence="7" id="KW-0482">Metalloprotease</keyword>
<evidence type="ECO:0000259" key="10">
    <source>
        <dbReference type="Pfam" id="PF19425"/>
    </source>
</evidence>
<feature type="transmembrane region" description="Helical" evidence="8">
    <location>
        <begin position="15"/>
        <end position="34"/>
    </location>
</feature>
<dbReference type="Pfam" id="PF19425">
    <property type="entry name" value="Csd3_N2"/>
    <property type="match status" value="1"/>
</dbReference>
<dbReference type="RefSeq" id="WP_248008623.1">
    <property type="nucleotide sequence ID" value="NZ_JAJHVV010000005.1"/>
</dbReference>
<keyword evidence="5" id="KW-0378">Hydrolase</keyword>
<keyword evidence="4" id="KW-0479">Metal-binding</keyword>
<keyword evidence="3" id="KW-0645">Protease</keyword>
<evidence type="ECO:0000256" key="5">
    <source>
        <dbReference type="ARBA" id="ARBA00022801"/>
    </source>
</evidence>
<feature type="domain" description="Csd3-like second N-terminal" evidence="10">
    <location>
        <begin position="73"/>
        <end position="186"/>
    </location>
</feature>
<reference evidence="11" key="1">
    <citation type="submission" date="2021-11" db="EMBL/GenBank/DDBJ databases">
        <title>Vibrio ZSDE26 sp. nov. and Vibrio ZSDZ34 sp. nov., isolated from coastal seawater in Qingdao.</title>
        <authorList>
            <person name="Zhang P."/>
        </authorList>
    </citation>
    <scope>NUCLEOTIDE SEQUENCE</scope>
    <source>
        <strain evidence="11">ZSDE26</strain>
    </source>
</reference>
<protein>
    <submittedName>
        <fullName evidence="11">Peptidoglycan DD-metalloendopeptidase family protein</fullName>
    </submittedName>
</protein>
<dbReference type="Proteomes" id="UP001139559">
    <property type="component" value="Unassembled WGS sequence"/>
</dbReference>
<comment type="cofactor">
    <cofactor evidence="1">
        <name>Zn(2+)</name>
        <dbReference type="ChEBI" id="CHEBI:29105"/>
    </cofactor>
</comment>
<dbReference type="Pfam" id="PF01551">
    <property type="entry name" value="Peptidase_M23"/>
    <property type="match status" value="1"/>
</dbReference>
<dbReference type="PANTHER" id="PTHR21666">
    <property type="entry name" value="PEPTIDASE-RELATED"/>
    <property type="match status" value="1"/>
</dbReference>
<keyword evidence="8" id="KW-1133">Transmembrane helix</keyword>
<sequence>MNSISRISPSNKLRVPFVIFSIILIIGIVGLISIEFNKKTSIYNQDNLWRKSNNDFHLSYPSELNQSNIIKREHYSGEVKYSFISSIMDSGLPSNVAHQLINVTLGKLDHFDQRNDNATFLVQTKSNSYDNKSRLEAFLYKTSSYSFYIFNSETNELFNQHGRSLVKNEFLVNPTQDHFRISSQFSHNRLHPITQRYSPHNGTDYATPIGSKIVSVGNGEVVSSRFNRLAGNYIVIKHSDSKVSRYLHLSESFVSKGGYVTSGEVIGLSGNSGRTTGPHLHFELIVDGRPINFEEYINNQERYEEFANDYSDEAVQTYHDLKQALL</sequence>
<feature type="domain" description="M23ase beta-sheet core" evidence="9">
    <location>
        <begin position="199"/>
        <end position="292"/>
    </location>
</feature>
<dbReference type="InterPro" id="IPR050570">
    <property type="entry name" value="Cell_wall_metabolism_enzyme"/>
</dbReference>
<keyword evidence="6" id="KW-0862">Zinc</keyword>
<keyword evidence="8" id="KW-0472">Membrane</keyword>
<dbReference type="InterPro" id="IPR011055">
    <property type="entry name" value="Dup_hybrid_motif"/>
</dbReference>
<evidence type="ECO:0000259" key="9">
    <source>
        <dbReference type="Pfam" id="PF01551"/>
    </source>
</evidence>
<dbReference type="SUPFAM" id="SSF51261">
    <property type="entry name" value="Duplicated hybrid motif"/>
    <property type="match status" value="1"/>
</dbReference>
<gene>
    <name evidence="11" type="ORF">KP803_09685</name>
</gene>